<dbReference type="PANTHER" id="PTHR42978">
    <property type="entry name" value="QUORUM-QUENCHING LACTONASE YTNP-RELATED-RELATED"/>
    <property type="match status" value="1"/>
</dbReference>
<evidence type="ECO:0000259" key="6">
    <source>
        <dbReference type="SMART" id="SM00849"/>
    </source>
</evidence>
<evidence type="ECO:0000256" key="3">
    <source>
        <dbReference type="ARBA" id="ARBA00022723"/>
    </source>
</evidence>
<dbReference type="SMART" id="SM00849">
    <property type="entry name" value="Lactamase_B"/>
    <property type="match status" value="1"/>
</dbReference>
<comment type="similarity">
    <text evidence="2">Belongs to the metallo-beta-lactamase superfamily.</text>
</comment>
<evidence type="ECO:0000313" key="8">
    <source>
        <dbReference type="Proteomes" id="UP001583186"/>
    </source>
</evidence>
<evidence type="ECO:0000256" key="4">
    <source>
        <dbReference type="ARBA" id="ARBA00022801"/>
    </source>
</evidence>
<reference evidence="7 8" key="1">
    <citation type="journal article" date="2024" name="IMA Fungus">
        <title>IMA Genome - F19 : A genome assembly and annotation guide to empower mycologists, including annotated draft genome sequences of Ceratocystis pirilliformis, Diaporthe australafricana, Fusarium ophioides, Paecilomyces lecythidis, and Sporothrix stenoceras.</title>
        <authorList>
            <person name="Aylward J."/>
            <person name="Wilson A.M."/>
            <person name="Visagie C.M."/>
            <person name="Spraker J."/>
            <person name="Barnes I."/>
            <person name="Buitendag C."/>
            <person name="Ceriani C."/>
            <person name="Del Mar Angel L."/>
            <person name="du Plessis D."/>
            <person name="Fuchs T."/>
            <person name="Gasser K."/>
            <person name="Kramer D."/>
            <person name="Li W."/>
            <person name="Munsamy K."/>
            <person name="Piso A."/>
            <person name="Price J.L."/>
            <person name="Sonnekus B."/>
            <person name="Thomas C."/>
            <person name="van der Nest A."/>
            <person name="van Dijk A."/>
            <person name="van Heerden A."/>
            <person name="van Vuuren N."/>
            <person name="Yilmaz N."/>
            <person name="Duong T.A."/>
            <person name="van der Merwe N.A."/>
            <person name="Wingfield M.J."/>
            <person name="Wingfield B.D."/>
        </authorList>
    </citation>
    <scope>NUCLEOTIDE SEQUENCE [LARGE SCALE GENOMIC DNA]</scope>
    <source>
        <strain evidence="7 8">CMW 5346</strain>
    </source>
</reference>
<evidence type="ECO:0000256" key="2">
    <source>
        <dbReference type="ARBA" id="ARBA00007749"/>
    </source>
</evidence>
<sequence length="269" mass="29557">MRLLRSFADRQWSEQLPIGVFLISHPDGPVLFDTGESPLCNTSGYLPVWSPTKKLSQVTIEPKDGVVEQLRSHGVEPKDLQAIVISHLHGDHAGGLKDLTAEAPNVPVYVSRQHWEAYGKHPLYASIQGCTPQHWPKDFSPKLLDFTDHAVGPWKESSKITSDGKIIAVATPGHVPGHSSLVVYGDNSDGTVTTYFLTGDATYGIDVLDKEEPDGINSDPMTALRSLGLIKEFARQTDLVVLPSHDCDTPRLLRDRVPYKPTPAHTESK</sequence>
<evidence type="ECO:0000256" key="1">
    <source>
        <dbReference type="ARBA" id="ARBA00001947"/>
    </source>
</evidence>
<keyword evidence="8" id="KW-1185">Reference proteome</keyword>
<keyword evidence="5" id="KW-0862">Zinc</keyword>
<evidence type="ECO:0000256" key="5">
    <source>
        <dbReference type="ARBA" id="ARBA00022833"/>
    </source>
</evidence>
<dbReference type="CDD" id="cd07729">
    <property type="entry name" value="AHL_lactonase_MBL-fold"/>
    <property type="match status" value="1"/>
</dbReference>
<feature type="domain" description="Metallo-beta-lactamase" evidence="6">
    <location>
        <begin position="17"/>
        <end position="245"/>
    </location>
</feature>
<dbReference type="PANTHER" id="PTHR42978:SF2">
    <property type="entry name" value="102 KBASES UNSTABLE REGION: FROM 1 TO 119443"/>
    <property type="match status" value="1"/>
</dbReference>
<dbReference type="Proteomes" id="UP001583186">
    <property type="component" value="Unassembled WGS sequence"/>
</dbReference>
<organism evidence="7 8">
    <name type="scientific">Sporothrix stenoceras</name>
    <dbReference type="NCBI Taxonomy" id="5173"/>
    <lineage>
        <taxon>Eukaryota</taxon>
        <taxon>Fungi</taxon>
        <taxon>Dikarya</taxon>
        <taxon>Ascomycota</taxon>
        <taxon>Pezizomycotina</taxon>
        <taxon>Sordariomycetes</taxon>
        <taxon>Sordariomycetidae</taxon>
        <taxon>Ophiostomatales</taxon>
        <taxon>Ophiostomataceae</taxon>
        <taxon>Sporothrix</taxon>
    </lineage>
</organism>
<accession>A0ABR3ZTD1</accession>
<dbReference type="InterPro" id="IPR051013">
    <property type="entry name" value="MBL_superfamily_lactonases"/>
</dbReference>
<comment type="cofactor">
    <cofactor evidence="1">
        <name>Zn(2+)</name>
        <dbReference type="ChEBI" id="CHEBI:29105"/>
    </cofactor>
</comment>
<dbReference type="Pfam" id="PF00753">
    <property type="entry name" value="Lactamase_B"/>
    <property type="match status" value="1"/>
</dbReference>
<dbReference type="InterPro" id="IPR036866">
    <property type="entry name" value="RibonucZ/Hydroxyglut_hydro"/>
</dbReference>
<name>A0ABR3ZTD1_9PEZI</name>
<keyword evidence="4" id="KW-0378">Hydrolase</keyword>
<dbReference type="SUPFAM" id="SSF56281">
    <property type="entry name" value="Metallo-hydrolase/oxidoreductase"/>
    <property type="match status" value="1"/>
</dbReference>
<comment type="caution">
    <text evidence="7">The sequence shown here is derived from an EMBL/GenBank/DDBJ whole genome shotgun (WGS) entry which is preliminary data.</text>
</comment>
<evidence type="ECO:0000313" key="7">
    <source>
        <dbReference type="EMBL" id="KAL1903285.1"/>
    </source>
</evidence>
<keyword evidence="3" id="KW-0479">Metal-binding</keyword>
<dbReference type="EMBL" id="JAWCUI010000002">
    <property type="protein sequence ID" value="KAL1903285.1"/>
    <property type="molecule type" value="Genomic_DNA"/>
</dbReference>
<protein>
    <recommendedName>
        <fullName evidence="6">Metallo-beta-lactamase domain-containing protein</fullName>
    </recommendedName>
</protein>
<dbReference type="InterPro" id="IPR001279">
    <property type="entry name" value="Metallo-B-lactamas"/>
</dbReference>
<dbReference type="Gene3D" id="3.60.15.10">
    <property type="entry name" value="Ribonuclease Z/Hydroxyacylglutathione hydrolase-like"/>
    <property type="match status" value="1"/>
</dbReference>
<proteinExistence type="inferred from homology"/>
<gene>
    <name evidence="7" type="ORF">Sste5346_000570</name>
</gene>